<dbReference type="NCBIfam" id="TIGR01484">
    <property type="entry name" value="HAD-SF-IIB"/>
    <property type="match status" value="1"/>
</dbReference>
<dbReference type="GO" id="GO:0016791">
    <property type="term" value="F:phosphatase activity"/>
    <property type="evidence" value="ECO:0007669"/>
    <property type="project" value="TreeGrafter"/>
</dbReference>
<dbReference type="SUPFAM" id="SSF56784">
    <property type="entry name" value="HAD-like"/>
    <property type="match status" value="1"/>
</dbReference>
<dbReference type="EMBL" id="DVJO01000078">
    <property type="protein sequence ID" value="HIS82664.1"/>
    <property type="molecule type" value="Genomic_DNA"/>
</dbReference>
<evidence type="ECO:0000313" key="1">
    <source>
        <dbReference type="EMBL" id="HIS82664.1"/>
    </source>
</evidence>
<dbReference type="InterPro" id="IPR006379">
    <property type="entry name" value="HAD-SF_hydro_IIB"/>
</dbReference>
<dbReference type="Pfam" id="PF08282">
    <property type="entry name" value="Hydrolase_3"/>
    <property type="match status" value="1"/>
</dbReference>
<gene>
    <name evidence="1" type="ORF">IAD41_03560</name>
</gene>
<proteinExistence type="predicted"/>
<dbReference type="AlphaFoldDB" id="A0A9D1FV37"/>
<dbReference type="PANTHER" id="PTHR10000">
    <property type="entry name" value="PHOSPHOSERINE PHOSPHATASE"/>
    <property type="match status" value="1"/>
</dbReference>
<keyword evidence="1" id="KW-0378">Hydrolase</keyword>
<reference evidence="1" key="1">
    <citation type="submission" date="2020-10" db="EMBL/GenBank/DDBJ databases">
        <authorList>
            <person name="Gilroy R."/>
        </authorList>
    </citation>
    <scope>NUCLEOTIDE SEQUENCE</scope>
    <source>
        <strain evidence="1">CHK152-2994</strain>
    </source>
</reference>
<protein>
    <submittedName>
        <fullName evidence="1">HAD-IIB family hydrolase</fullName>
    </submittedName>
</protein>
<evidence type="ECO:0000313" key="2">
    <source>
        <dbReference type="Proteomes" id="UP000824139"/>
    </source>
</evidence>
<dbReference type="PANTHER" id="PTHR10000:SF8">
    <property type="entry name" value="HAD SUPERFAMILY HYDROLASE-LIKE, TYPE 3"/>
    <property type="match status" value="1"/>
</dbReference>
<dbReference type="GO" id="GO:0005829">
    <property type="term" value="C:cytosol"/>
    <property type="evidence" value="ECO:0007669"/>
    <property type="project" value="TreeGrafter"/>
</dbReference>
<reference evidence="1" key="2">
    <citation type="journal article" date="2021" name="PeerJ">
        <title>Extensive microbial diversity within the chicken gut microbiome revealed by metagenomics and culture.</title>
        <authorList>
            <person name="Gilroy R."/>
            <person name="Ravi A."/>
            <person name="Getino M."/>
            <person name="Pursley I."/>
            <person name="Horton D.L."/>
            <person name="Alikhan N.F."/>
            <person name="Baker D."/>
            <person name="Gharbi K."/>
            <person name="Hall N."/>
            <person name="Watson M."/>
            <person name="Adriaenssens E.M."/>
            <person name="Foster-Nyarko E."/>
            <person name="Jarju S."/>
            <person name="Secka A."/>
            <person name="Antonio M."/>
            <person name="Oren A."/>
            <person name="Chaudhuri R.R."/>
            <person name="La Ragione R."/>
            <person name="Hildebrand F."/>
            <person name="Pallen M.J."/>
        </authorList>
    </citation>
    <scope>NUCLEOTIDE SEQUENCE</scope>
    <source>
        <strain evidence="1">CHK152-2994</strain>
    </source>
</reference>
<accession>A0A9D1FV37</accession>
<organism evidence="1 2">
    <name type="scientific">Candidatus Scatenecus faecavium</name>
    <dbReference type="NCBI Taxonomy" id="2840915"/>
    <lineage>
        <taxon>Bacteria</taxon>
        <taxon>Candidatus Scatenecus</taxon>
    </lineage>
</organism>
<dbReference type="GO" id="GO:0000287">
    <property type="term" value="F:magnesium ion binding"/>
    <property type="evidence" value="ECO:0007669"/>
    <property type="project" value="TreeGrafter"/>
</dbReference>
<comment type="caution">
    <text evidence="1">The sequence shown here is derived from an EMBL/GenBank/DDBJ whole genome shotgun (WGS) entry which is preliminary data.</text>
</comment>
<name>A0A9D1FV37_9BACT</name>
<dbReference type="Proteomes" id="UP000824139">
    <property type="component" value="Unassembled WGS sequence"/>
</dbReference>
<sequence>MKINSNITVQNSYNKQMLKKEKVSFKGLTTPKVKSMFVFDLDGTLATANQKQLDYILKKAKETNSDIIYATGRTLKEFFHLQDKMSSANKVLPAPDYLIANNGQFLYQNIDGQLLEELNYQKLLTNKSKYNREYITGIMKKLSQTDKYRYTPEQLATLNNLSEIRNSDPLFYNSRITYYEWNPSKNMAEYFLAQDVDLAGLKNELNQILSKKGIKVKFRENHYTKPIMDACNESILLQSNSLRRHPDGSMTALFLCAADKADGIDYIRKKRGILNSEIIMAGNDDNDIPMAKFTKNGSKFICLADSSQRLIDYCVSISRNIFLSVENGANGIIEGLKYFIKY</sequence>
<dbReference type="InterPro" id="IPR036412">
    <property type="entry name" value="HAD-like_sf"/>
</dbReference>
<dbReference type="Gene3D" id="3.40.50.1000">
    <property type="entry name" value="HAD superfamily/HAD-like"/>
    <property type="match status" value="2"/>
</dbReference>
<dbReference type="InterPro" id="IPR023214">
    <property type="entry name" value="HAD_sf"/>
</dbReference>